<reference evidence="1 2" key="1">
    <citation type="journal article" date="2019" name="Nat. Ecol. Evol.">
        <title>Megaphylogeny resolves global patterns of mushroom evolution.</title>
        <authorList>
            <person name="Varga T."/>
            <person name="Krizsan K."/>
            <person name="Foldi C."/>
            <person name="Dima B."/>
            <person name="Sanchez-Garcia M."/>
            <person name="Sanchez-Ramirez S."/>
            <person name="Szollosi G.J."/>
            <person name="Szarkandi J.G."/>
            <person name="Papp V."/>
            <person name="Albert L."/>
            <person name="Andreopoulos W."/>
            <person name="Angelini C."/>
            <person name="Antonin V."/>
            <person name="Barry K.W."/>
            <person name="Bougher N.L."/>
            <person name="Buchanan P."/>
            <person name="Buyck B."/>
            <person name="Bense V."/>
            <person name="Catcheside P."/>
            <person name="Chovatia M."/>
            <person name="Cooper J."/>
            <person name="Damon W."/>
            <person name="Desjardin D."/>
            <person name="Finy P."/>
            <person name="Geml J."/>
            <person name="Haridas S."/>
            <person name="Hughes K."/>
            <person name="Justo A."/>
            <person name="Karasinski D."/>
            <person name="Kautmanova I."/>
            <person name="Kiss B."/>
            <person name="Kocsube S."/>
            <person name="Kotiranta H."/>
            <person name="LaButti K.M."/>
            <person name="Lechner B.E."/>
            <person name="Liimatainen K."/>
            <person name="Lipzen A."/>
            <person name="Lukacs Z."/>
            <person name="Mihaltcheva S."/>
            <person name="Morgado L.N."/>
            <person name="Niskanen T."/>
            <person name="Noordeloos M.E."/>
            <person name="Ohm R.A."/>
            <person name="Ortiz-Santana B."/>
            <person name="Ovrebo C."/>
            <person name="Racz N."/>
            <person name="Riley R."/>
            <person name="Savchenko A."/>
            <person name="Shiryaev A."/>
            <person name="Soop K."/>
            <person name="Spirin V."/>
            <person name="Szebenyi C."/>
            <person name="Tomsovsky M."/>
            <person name="Tulloss R.E."/>
            <person name="Uehling J."/>
            <person name="Grigoriev I.V."/>
            <person name="Vagvolgyi C."/>
            <person name="Papp T."/>
            <person name="Martin F.M."/>
            <person name="Miettinen O."/>
            <person name="Hibbett D.S."/>
            <person name="Nagy L.G."/>
        </authorList>
    </citation>
    <scope>NUCLEOTIDE SEQUENCE [LARGE SCALE GENOMIC DNA]</scope>
    <source>
        <strain evidence="1 2">CBS 962.96</strain>
    </source>
</reference>
<organism evidence="1 2">
    <name type="scientific">Dendrothele bispora (strain CBS 962.96)</name>
    <dbReference type="NCBI Taxonomy" id="1314807"/>
    <lineage>
        <taxon>Eukaryota</taxon>
        <taxon>Fungi</taxon>
        <taxon>Dikarya</taxon>
        <taxon>Basidiomycota</taxon>
        <taxon>Agaricomycotina</taxon>
        <taxon>Agaricomycetes</taxon>
        <taxon>Agaricomycetidae</taxon>
        <taxon>Agaricales</taxon>
        <taxon>Agaricales incertae sedis</taxon>
        <taxon>Dendrothele</taxon>
    </lineage>
</organism>
<dbReference type="AlphaFoldDB" id="A0A4S8LSA5"/>
<dbReference type="Gene3D" id="3.40.50.720">
    <property type="entry name" value="NAD(P)-binding Rossmann-like Domain"/>
    <property type="match status" value="1"/>
</dbReference>
<sequence length="50" mass="5402">AYNTSKATANSYIITLAHELKSEVILVNCVTSSLTTTKLNGNREGEKTTD</sequence>
<protein>
    <recommendedName>
        <fullName evidence="3">NAD(P)-binding protein</fullName>
    </recommendedName>
</protein>
<dbReference type="InterPro" id="IPR036291">
    <property type="entry name" value="NAD(P)-bd_dom_sf"/>
</dbReference>
<gene>
    <name evidence="1" type="ORF">K435DRAFT_672239</name>
</gene>
<dbReference type="Proteomes" id="UP000297245">
    <property type="component" value="Unassembled WGS sequence"/>
</dbReference>
<keyword evidence="2" id="KW-1185">Reference proteome</keyword>
<dbReference type="EMBL" id="ML179281">
    <property type="protein sequence ID" value="THU92379.1"/>
    <property type="molecule type" value="Genomic_DNA"/>
</dbReference>
<evidence type="ECO:0000313" key="2">
    <source>
        <dbReference type="Proteomes" id="UP000297245"/>
    </source>
</evidence>
<evidence type="ECO:0008006" key="3">
    <source>
        <dbReference type="Google" id="ProtNLM"/>
    </source>
</evidence>
<dbReference type="OrthoDB" id="1933717at2759"/>
<proteinExistence type="predicted"/>
<feature type="non-terminal residue" evidence="1">
    <location>
        <position position="1"/>
    </location>
</feature>
<name>A0A4S8LSA5_DENBC</name>
<accession>A0A4S8LSA5</accession>
<evidence type="ECO:0000313" key="1">
    <source>
        <dbReference type="EMBL" id="THU92379.1"/>
    </source>
</evidence>
<dbReference type="SUPFAM" id="SSF51735">
    <property type="entry name" value="NAD(P)-binding Rossmann-fold domains"/>
    <property type="match status" value="1"/>
</dbReference>